<reference evidence="1 2" key="1">
    <citation type="submission" date="2016-06" db="EMBL/GenBank/DDBJ databases">
        <authorList>
            <person name="Kjaerup R.B."/>
            <person name="Dalgaard T.S."/>
            <person name="Juul-Madsen H.R."/>
        </authorList>
    </citation>
    <scope>NUCLEOTIDE SEQUENCE [LARGE SCALE GENOMIC DNA]</scope>
    <source>
        <strain evidence="1">LMG947</strain>
    </source>
</reference>
<dbReference type="Proteomes" id="UP000092503">
    <property type="component" value="Unassembled WGS sequence"/>
</dbReference>
<evidence type="ECO:0000313" key="1">
    <source>
        <dbReference type="EMBL" id="SBV49460.1"/>
    </source>
</evidence>
<dbReference type="AlphaFoldDB" id="A0A1C3NGD3"/>
<accession>A0A1C3NGD3</accession>
<gene>
    <name evidence="1" type="ORF">XBLMG947_0232</name>
</gene>
<name>A0A1C3NGD3_9XANT</name>
<protein>
    <submittedName>
        <fullName evidence="1">Uncharacterized protein</fullName>
    </submittedName>
</protein>
<evidence type="ECO:0000313" key="2">
    <source>
        <dbReference type="Proteomes" id="UP000092503"/>
    </source>
</evidence>
<proteinExistence type="predicted"/>
<organism evidence="1 2">
    <name type="scientific">Xanthomonas bromi</name>
    <dbReference type="NCBI Taxonomy" id="56449"/>
    <lineage>
        <taxon>Bacteria</taxon>
        <taxon>Pseudomonadati</taxon>
        <taxon>Pseudomonadota</taxon>
        <taxon>Gammaproteobacteria</taxon>
        <taxon>Lysobacterales</taxon>
        <taxon>Lysobacteraceae</taxon>
        <taxon>Xanthomonas</taxon>
    </lineage>
</organism>
<dbReference type="EMBL" id="FLTX01000003">
    <property type="protein sequence ID" value="SBV49460.1"/>
    <property type="molecule type" value="Genomic_DNA"/>
</dbReference>
<sequence>MTPPSRSYVSPGGWSHNCHRFLPPDPRSRCRRAYRAPSRCHDFSCVDGRHLHAHHHTGLQIRIVVHAVGTAGFRLDPRAGAERDQFLPVSNVAATQRSPSAHSFSTCTAMCCSGLGPGRGDAGRARHARRWRRRRSFAVQALTPTLGALIHRCRKCRSQRGTWCRMTRVPQLRPAPGRIALNERRRACFTQTDRHDSGTTRRSGTSPANLLELTHYTARVTALSHSAMIARPQRLVRKQSPAWA</sequence>